<sequence>MNQQRFDDSTLIRIFALHELYRLKEHGLTRGRFSIITAAINSSFWRILSRNTANLARLWLIFIGGKIWMTITTSTPTRNRFTFSPRQHARSHQRFDARSGLFSPTY</sequence>
<dbReference type="Proteomes" id="UP000254405">
    <property type="component" value="Unassembled WGS sequence"/>
</dbReference>
<gene>
    <name evidence="2" type="primary">ybgA_2</name>
    <name evidence="2" type="ORF">NCTC8985_02316</name>
</gene>
<feature type="region of interest" description="Disordered" evidence="1">
    <location>
        <begin position="86"/>
        <end position="106"/>
    </location>
</feature>
<name>A0A376TKQ1_ECOLX</name>
<evidence type="ECO:0000256" key="1">
    <source>
        <dbReference type="SAM" id="MobiDB-lite"/>
    </source>
</evidence>
<dbReference type="AlphaFoldDB" id="A0A376TKQ1"/>
<evidence type="ECO:0000313" key="3">
    <source>
        <dbReference type="Proteomes" id="UP000254405"/>
    </source>
</evidence>
<accession>A0A376TKQ1</accession>
<organism evidence="2 3">
    <name type="scientific">Escherichia coli</name>
    <dbReference type="NCBI Taxonomy" id="562"/>
    <lineage>
        <taxon>Bacteria</taxon>
        <taxon>Pseudomonadati</taxon>
        <taxon>Pseudomonadota</taxon>
        <taxon>Gammaproteobacteria</taxon>
        <taxon>Enterobacterales</taxon>
        <taxon>Enterobacteriaceae</taxon>
        <taxon>Escherichia</taxon>
    </lineage>
</organism>
<reference evidence="2 3" key="1">
    <citation type="submission" date="2018-06" db="EMBL/GenBank/DDBJ databases">
        <authorList>
            <consortium name="Pathogen Informatics"/>
            <person name="Doyle S."/>
        </authorList>
    </citation>
    <scope>NUCLEOTIDE SEQUENCE [LARGE SCALE GENOMIC DNA]</scope>
    <source>
        <strain evidence="2 3">NCTC8985</strain>
    </source>
</reference>
<evidence type="ECO:0000313" key="2">
    <source>
        <dbReference type="EMBL" id="STI77039.1"/>
    </source>
</evidence>
<proteinExistence type="predicted"/>
<protein>
    <submittedName>
        <fullName evidence="2">Photoreactivation-associated protein</fullName>
    </submittedName>
</protein>
<dbReference type="EMBL" id="UGCO01000001">
    <property type="protein sequence ID" value="STI77039.1"/>
    <property type="molecule type" value="Genomic_DNA"/>
</dbReference>